<name>A0AAN6N3E6_9PEZI</name>
<dbReference type="EMBL" id="MU853848">
    <property type="protein sequence ID" value="KAK3937664.1"/>
    <property type="molecule type" value="Genomic_DNA"/>
</dbReference>
<protein>
    <submittedName>
        <fullName evidence="1">Uncharacterized protein</fullName>
    </submittedName>
</protein>
<accession>A0AAN6N3E6</accession>
<organism evidence="1 2">
    <name type="scientific">Diplogelasinospora grovesii</name>
    <dbReference type="NCBI Taxonomy" id="303347"/>
    <lineage>
        <taxon>Eukaryota</taxon>
        <taxon>Fungi</taxon>
        <taxon>Dikarya</taxon>
        <taxon>Ascomycota</taxon>
        <taxon>Pezizomycotina</taxon>
        <taxon>Sordariomycetes</taxon>
        <taxon>Sordariomycetidae</taxon>
        <taxon>Sordariales</taxon>
        <taxon>Diplogelasinosporaceae</taxon>
        <taxon>Diplogelasinospora</taxon>
    </lineage>
</organism>
<reference evidence="2" key="1">
    <citation type="journal article" date="2023" name="Mol. Phylogenet. Evol.">
        <title>Genome-scale phylogeny and comparative genomics of the fungal order Sordariales.</title>
        <authorList>
            <person name="Hensen N."/>
            <person name="Bonometti L."/>
            <person name="Westerberg I."/>
            <person name="Brannstrom I.O."/>
            <person name="Guillou S."/>
            <person name="Cros-Aarteil S."/>
            <person name="Calhoun S."/>
            <person name="Haridas S."/>
            <person name="Kuo A."/>
            <person name="Mondo S."/>
            <person name="Pangilinan J."/>
            <person name="Riley R."/>
            <person name="LaButti K."/>
            <person name="Andreopoulos B."/>
            <person name="Lipzen A."/>
            <person name="Chen C."/>
            <person name="Yan M."/>
            <person name="Daum C."/>
            <person name="Ng V."/>
            <person name="Clum A."/>
            <person name="Steindorff A."/>
            <person name="Ohm R.A."/>
            <person name="Martin F."/>
            <person name="Silar P."/>
            <person name="Natvig D.O."/>
            <person name="Lalanne C."/>
            <person name="Gautier V."/>
            <person name="Ament-Velasquez S.L."/>
            <person name="Kruys A."/>
            <person name="Hutchinson M.I."/>
            <person name="Powell A.J."/>
            <person name="Barry K."/>
            <person name="Miller A.N."/>
            <person name="Grigoriev I.V."/>
            <person name="Debuchy R."/>
            <person name="Gladieux P."/>
            <person name="Hiltunen Thoren M."/>
            <person name="Johannesson H."/>
        </authorList>
    </citation>
    <scope>NUCLEOTIDE SEQUENCE [LARGE SCALE GENOMIC DNA]</scope>
    <source>
        <strain evidence="2">CBS 340.73</strain>
    </source>
</reference>
<dbReference type="AlphaFoldDB" id="A0AAN6N3E6"/>
<keyword evidence="2" id="KW-1185">Reference proteome</keyword>
<sequence>MAPPPLMIPPCGENPRHPCHPPAIDKPLRISVMGSKKEVECLLPERPRLPTQPGQEYEETGVCFPRLVFATLYGRDVDDSVQGDFVLRGQFYGYGLKRGEIGPNKIVSPTMASPDDTDPEVLQLNIFTASMSWWSKLPNLEQRLQDLSVLVLVPRCCQTREGTTDRMRVMRVNDDVKDRGSHIAAAHRQHSLTVAPGPLDRNTIHLSPDRRSCWTWGPQQTTISATESRDNCWLALRFTR</sequence>
<dbReference type="Proteomes" id="UP001303473">
    <property type="component" value="Unassembled WGS sequence"/>
</dbReference>
<gene>
    <name evidence="1" type="ORF">QBC46DRAFT_319192</name>
</gene>
<comment type="caution">
    <text evidence="1">The sequence shown here is derived from an EMBL/GenBank/DDBJ whole genome shotgun (WGS) entry which is preliminary data.</text>
</comment>
<proteinExistence type="predicted"/>
<evidence type="ECO:0000313" key="2">
    <source>
        <dbReference type="Proteomes" id="UP001303473"/>
    </source>
</evidence>
<evidence type="ECO:0000313" key="1">
    <source>
        <dbReference type="EMBL" id="KAK3937664.1"/>
    </source>
</evidence>